<proteinExistence type="predicted"/>
<accession>A0A1H8YJV2</accession>
<name>A0A1H8YJV2_9PSEU</name>
<gene>
    <name evidence="1" type="ORF">SAMN04489732_120108</name>
</gene>
<keyword evidence="2" id="KW-1185">Reference proteome</keyword>
<sequence length="82" mass="9074">MSDPLYVAKIVDAYRKTAAALGSIADRFDSHASVIATMDEGLGSVARGYAIDLFALKRRLEGVCNDLMWITQKREALGKKRR</sequence>
<evidence type="ECO:0000313" key="1">
    <source>
        <dbReference type="EMBL" id="SEP52445.1"/>
    </source>
</evidence>
<organism evidence="1 2">
    <name type="scientific">Amycolatopsis saalfeldensis</name>
    <dbReference type="NCBI Taxonomy" id="394193"/>
    <lineage>
        <taxon>Bacteria</taxon>
        <taxon>Bacillati</taxon>
        <taxon>Actinomycetota</taxon>
        <taxon>Actinomycetes</taxon>
        <taxon>Pseudonocardiales</taxon>
        <taxon>Pseudonocardiaceae</taxon>
        <taxon>Amycolatopsis</taxon>
    </lineage>
</organism>
<reference evidence="1 2" key="1">
    <citation type="submission" date="2016-10" db="EMBL/GenBank/DDBJ databases">
        <authorList>
            <person name="de Groot N.N."/>
        </authorList>
    </citation>
    <scope>NUCLEOTIDE SEQUENCE [LARGE SCALE GENOMIC DNA]</scope>
    <source>
        <strain evidence="1 2">DSM 44993</strain>
    </source>
</reference>
<evidence type="ECO:0000313" key="2">
    <source>
        <dbReference type="Proteomes" id="UP000198582"/>
    </source>
</evidence>
<dbReference type="AlphaFoldDB" id="A0A1H8YJV2"/>
<dbReference type="EMBL" id="FOEF01000020">
    <property type="protein sequence ID" value="SEP52445.1"/>
    <property type="molecule type" value="Genomic_DNA"/>
</dbReference>
<dbReference type="STRING" id="394193.SAMN04489732_120108"/>
<protein>
    <submittedName>
        <fullName evidence="1">Uncharacterized protein</fullName>
    </submittedName>
</protein>
<dbReference type="Proteomes" id="UP000198582">
    <property type="component" value="Unassembled WGS sequence"/>
</dbReference>
<dbReference type="RefSeq" id="WP_091625712.1">
    <property type="nucleotide sequence ID" value="NZ_FOEF01000020.1"/>
</dbReference>